<protein>
    <submittedName>
        <fullName evidence="2">Uncharacterized protein</fullName>
    </submittedName>
</protein>
<feature type="region of interest" description="Disordered" evidence="1">
    <location>
        <begin position="1"/>
        <end position="26"/>
    </location>
</feature>
<name>A0AAV6VFN0_9ARAC</name>
<organism evidence="2 3">
    <name type="scientific">Oedothorax gibbosus</name>
    <dbReference type="NCBI Taxonomy" id="931172"/>
    <lineage>
        <taxon>Eukaryota</taxon>
        <taxon>Metazoa</taxon>
        <taxon>Ecdysozoa</taxon>
        <taxon>Arthropoda</taxon>
        <taxon>Chelicerata</taxon>
        <taxon>Arachnida</taxon>
        <taxon>Araneae</taxon>
        <taxon>Araneomorphae</taxon>
        <taxon>Entelegynae</taxon>
        <taxon>Araneoidea</taxon>
        <taxon>Linyphiidae</taxon>
        <taxon>Erigoninae</taxon>
        <taxon>Oedothorax</taxon>
    </lineage>
</organism>
<keyword evidence="3" id="KW-1185">Reference proteome</keyword>
<comment type="caution">
    <text evidence="2">The sequence shown here is derived from an EMBL/GenBank/DDBJ whole genome shotgun (WGS) entry which is preliminary data.</text>
</comment>
<gene>
    <name evidence="2" type="ORF">JTE90_029164</name>
</gene>
<evidence type="ECO:0000313" key="2">
    <source>
        <dbReference type="EMBL" id="KAG8194873.1"/>
    </source>
</evidence>
<dbReference type="EMBL" id="JAFNEN010000097">
    <property type="protein sequence ID" value="KAG8194873.1"/>
    <property type="molecule type" value="Genomic_DNA"/>
</dbReference>
<accession>A0AAV6VFN0</accession>
<sequence length="100" mass="11153">MGKARPTQVVLARSTPPHKGGPHPLNRPASEWRPFILFPVASLHTISHAPIPSGLKWTLHRDNIWRRKGATIGVATMTWRRLVEGWLICQAGRNAVLVLP</sequence>
<proteinExistence type="predicted"/>
<evidence type="ECO:0000256" key="1">
    <source>
        <dbReference type="SAM" id="MobiDB-lite"/>
    </source>
</evidence>
<reference evidence="2 3" key="1">
    <citation type="journal article" date="2022" name="Nat. Ecol. Evol.">
        <title>A masculinizing supergene underlies an exaggerated male reproductive morph in a spider.</title>
        <authorList>
            <person name="Hendrickx F."/>
            <person name="De Corte Z."/>
            <person name="Sonet G."/>
            <person name="Van Belleghem S.M."/>
            <person name="Kostlbacher S."/>
            <person name="Vangestel C."/>
        </authorList>
    </citation>
    <scope>NUCLEOTIDE SEQUENCE [LARGE SCALE GENOMIC DNA]</scope>
    <source>
        <strain evidence="2">W744_W776</strain>
    </source>
</reference>
<dbReference type="Proteomes" id="UP000827092">
    <property type="component" value="Unassembled WGS sequence"/>
</dbReference>
<evidence type="ECO:0000313" key="3">
    <source>
        <dbReference type="Proteomes" id="UP000827092"/>
    </source>
</evidence>
<dbReference type="AlphaFoldDB" id="A0AAV6VFN0"/>